<evidence type="ECO:0000313" key="22">
    <source>
        <dbReference type="RefSeq" id="XP_013421790.1"/>
    </source>
</evidence>
<feature type="active site" description="Proton donor" evidence="15">
    <location>
        <position position="528"/>
    </location>
</feature>
<keyword evidence="5 18" id="KW-0378">Hydrolase</keyword>
<comment type="function">
    <text evidence="13">Involved in the maturation of Asn-linked oligosaccharides. Progressively trim alpha-1,2-linked mannose residues from Man(9)GlcNAc(2) to produce Man(5)GlcNAc(2).</text>
</comment>
<dbReference type="GO" id="GO:0005975">
    <property type="term" value="P:carbohydrate metabolic process"/>
    <property type="evidence" value="ECO:0007669"/>
    <property type="project" value="InterPro"/>
</dbReference>
<dbReference type="EC" id="3.2.1.-" evidence="18"/>
<comment type="pathway">
    <text evidence="2">Protein modification; protein glycosylation.</text>
</comment>
<keyword evidence="4 20" id="KW-0812">Transmembrane</keyword>
<dbReference type="PANTHER" id="PTHR11742">
    <property type="entry name" value="MANNOSYL-OLIGOSACCHARIDE ALPHA-1,2-MANNOSIDASE-RELATED"/>
    <property type="match status" value="1"/>
</dbReference>
<accession>A0A1S3KGM0</accession>
<comment type="catalytic activity">
    <reaction evidence="11">
        <text>N(4)-(alpha-D-Man-(1-&gt;2)-alpha-D-Man-(1-&gt;2)-alpha-D-Man-(1-&gt;3)-[alpha-D-Man-(1-&gt;3)-[alpha-D-Man-(1-&gt;2)-alpha-D-Man-(1-&gt;6)]-alpha-D-Man-(1-&gt;6)]-beta-D-Man-(1-&gt;4)-beta-D-GlcNAc-(1-&gt;4)-beta-D-GlcNAc)-L-asparaginyl-[protein] (N-glucan mannose isomer 8A1,2,3B1,3) + 3 H2O = N(4)-(alpha-D-Man-(1-&gt;3)-[alpha-D-Man-(1-&gt;3)-[alpha-D-Man-(1-&gt;6)]-alpha-D-Man-(1-&gt;6)]-beta-D-Man-(1-&gt;4)-beta-D-GlcNAc-(1-&gt;4)-beta-D-GlcNAc)-L-asparaginyl-[protein] (N-glucan mannose isomer 5A1,2) + 3 beta-D-mannose</text>
        <dbReference type="Rhea" id="RHEA:56028"/>
        <dbReference type="Rhea" id="RHEA-COMP:14358"/>
        <dbReference type="Rhea" id="RHEA-COMP:14367"/>
        <dbReference type="ChEBI" id="CHEBI:15377"/>
        <dbReference type="ChEBI" id="CHEBI:28563"/>
        <dbReference type="ChEBI" id="CHEBI:59087"/>
        <dbReference type="ChEBI" id="CHEBI:60628"/>
        <dbReference type="EC" id="3.2.1.113"/>
    </reaction>
</comment>
<evidence type="ECO:0000256" key="3">
    <source>
        <dbReference type="ARBA" id="ARBA00007658"/>
    </source>
</evidence>
<sequence>MAASGILPTYQRFVNGMPVPQGRRTLRLREKYIVGLVFVTFGIVCFGAVLFLPDLQSVNVGDVRVHLRNPGRDMFLPEIRGDHKAIVGHGEGRIFRHGLGEAVDPHRVEDKAALFKKIEGDQQHQKVLENFRNRLNMSKVEHEKIMNEIDRDKQDFIKKKKDEEQKKLDAEKEEQVNNVVVDHPTKEGSRGGVPLDEETKMRRDKVIEMTKHAWDNYVKYAFGANELKPLSKRGHSASIFGATSFGATIVDGLDTLWLMGLNEEFKKGRDWVALSLNFEGASDVSVFEVNIRFVGGLLAAYALTGDQIFKNKATIIADKLLPAFNTPTGIPYSMINLRTGGGRNWGWASGGCSILSEFGTMYLEFAYLTDITGDPKYLQKVEKIRDFLDNMDKPNGLYPNYLNPKTGRWGQQHVSVGALGDSFYEYLLKSWIFSGKKDHTSRKMYDTAVQAIESRMLQTSPSGLKYIAEYKSGRLEHKMGHLACFIGGMFALGAEGSANKEKYLDLGKDIAHTCHESYTRSATQLGPEAFRFDPNNEAKATRPNEKYYILRPEVIETYFYMWRFTKDKKYRDWAWEAVQALEKHCRTDNGYSGLKDVYSTNPTKDDVQQSFFLAETLKYLFLIFSEDDLLPLDKWVLNTEAHPFPIKGAH</sequence>
<keyword evidence="8 20" id="KW-0472">Membrane</keyword>
<evidence type="ECO:0000256" key="19">
    <source>
        <dbReference type="SAM" id="Coils"/>
    </source>
</evidence>
<dbReference type="SUPFAM" id="SSF48225">
    <property type="entry name" value="Seven-hairpin glycosidases"/>
    <property type="match status" value="1"/>
</dbReference>
<evidence type="ECO:0000313" key="21">
    <source>
        <dbReference type="Proteomes" id="UP000085678"/>
    </source>
</evidence>
<dbReference type="Gene3D" id="1.50.10.10">
    <property type="match status" value="1"/>
</dbReference>
<dbReference type="STRING" id="7574.A0A1S3KGM0"/>
<dbReference type="PRINTS" id="PR00747">
    <property type="entry name" value="GLYHDRLASE47"/>
</dbReference>
<comment type="similarity">
    <text evidence="3 18">Belongs to the glycosyl hydrolase 47 family.</text>
</comment>
<evidence type="ECO:0000256" key="17">
    <source>
        <dbReference type="PIRSR" id="PIRSR601382-3"/>
    </source>
</evidence>
<evidence type="ECO:0000256" key="18">
    <source>
        <dbReference type="RuleBase" id="RU361193"/>
    </source>
</evidence>
<feature type="active site" description="Proton donor" evidence="15">
    <location>
        <position position="288"/>
    </location>
</feature>
<proteinExistence type="inferred from homology"/>
<keyword evidence="9 17" id="KW-1015">Disulfide bond</keyword>
<dbReference type="InParanoid" id="A0A1S3KGM0"/>
<evidence type="ECO:0000256" key="5">
    <source>
        <dbReference type="ARBA" id="ARBA00022801"/>
    </source>
</evidence>
<dbReference type="GeneID" id="106181834"/>
<dbReference type="InterPro" id="IPR050749">
    <property type="entry name" value="Glycosyl_Hydrolase_47"/>
</dbReference>
<evidence type="ECO:0000256" key="10">
    <source>
        <dbReference type="ARBA" id="ARBA00023295"/>
    </source>
</evidence>
<keyword evidence="20" id="KW-1133">Transmembrane helix</keyword>
<comment type="catalytic activity">
    <reaction evidence="12">
        <text>N(4)-(alpha-D-Man-(1-&gt;2)-alpha-D-Man-(1-&gt;2)-alpha-D-Man-(1-&gt;3)-[alpha-D-Man-(1-&gt;2)-alpha-D-Man-(1-&gt;3)-[alpha-D-Man-(1-&gt;2)-alpha-D-Man-(1-&gt;6)]-alpha-D-Man-(1-&gt;6)]-beta-D-Man-(1-&gt;4)-beta-D-GlcNAc-(1-&gt;4)-beta-D-GlcNAc)-L-asparaginyl-[protein] (N-glucan mannose isomer 9A1,2,3B1,2,3) + 4 H2O = N(4)-(alpha-D-Man-(1-&gt;3)-[alpha-D-Man-(1-&gt;3)-[alpha-D-Man-(1-&gt;6)]-alpha-D-Man-(1-&gt;6)]-beta-D-Man-(1-&gt;4)-beta-D-GlcNAc-(1-&gt;4)-beta-D-GlcNAc)-L-asparaginyl-[protein] (N-glucan mannose isomer 5A1,2) + 4 beta-D-mannose</text>
        <dbReference type="Rhea" id="RHEA:56008"/>
        <dbReference type="Rhea" id="RHEA-COMP:14356"/>
        <dbReference type="Rhea" id="RHEA-COMP:14367"/>
        <dbReference type="ChEBI" id="CHEBI:15377"/>
        <dbReference type="ChEBI" id="CHEBI:28563"/>
        <dbReference type="ChEBI" id="CHEBI:59087"/>
        <dbReference type="ChEBI" id="CHEBI:139493"/>
        <dbReference type="EC" id="3.2.1.113"/>
    </reaction>
</comment>
<dbReference type="GO" id="GO:0004571">
    <property type="term" value="F:mannosyl-oligosaccharide 1,2-alpha-mannosidase activity"/>
    <property type="evidence" value="ECO:0007669"/>
    <property type="project" value="UniProtKB-EC"/>
</dbReference>
<evidence type="ECO:0000256" key="20">
    <source>
        <dbReference type="SAM" id="Phobius"/>
    </source>
</evidence>
<dbReference type="Pfam" id="PF01532">
    <property type="entry name" value="Glyco_hydro_47"/>
    <property type="match status" value="1"/>
</dbReference>
<feature type="active site" evidence="15">
    <location>
        <position position="421"/>
    </location>
</feature>
<protein>
    <recommendedName>
        <fullName evidence="18">alpha-1,2-Mannosidase</fullName>
        <ecNumber evidence="18">3.2.1.-</ecNumber>
    </recommendedName>
</protein>
<organism evidence="21 22">
    <name type="scientific">Lingula anatina</name>
    <name type="common">Brachiopod</name>
    <name type="synonym">Lingula unguis</name>
    <dbReference type="NCBI Taxonomy" id="7574"/>
    <lineage>
        <taxon>Eukaryota</taxon>
        <taxon>Metazoa</taxon>
        <taxon>Spiralia</taxon>
        <taxon>Lophotrochozoa</taxon>
        <taxon>Brachiopoda</taxon>
        <taxon>Linguliformea</taxon>
        <taxon>Lingulata</taxon>
        <taxon>Lingulida</taxon>
        <taxon>Linguloidea</taxon>
        <taxon>Lingulidae</taxon>
        <taxon>Lingula</taxon>
    </lineage>
</organism>
<evidence type="ECO:0000256" key="6">
    <source>
        <dbReference type="ARBA" id="ARBA00022837"/>
    </source>
</evidence>
<evidence type="ECO:0000256" key="11">
    <source>
        <dbReference type="ARBA" id="ARBA00047669"/>
    </source>
</evidence>
<dbReference type="GO" id="GO:0005783">
    <property type="term" value="C:endoplasmic reticulum"/>
    <property type="evidence" value="ECO:0007669"/>
    <property type="project" value="TreeGrafter"/>
</dbReference>
<dbReference type="AlphaFoldDB" id="A0A1S3KGM0"/>
<feature type="active site" evidence="15">
    <location>
        <position position="553"/>
    </location>
</feature>
<feature type="transmembrane region" description="Helical" evidence="20">
    <location>
        <begin position="32"/>
        <end position="52"/>
    </location>
</feature>
<keyword evidence="6 16" id="KW-0106">Calcium</keyword>
<dbReference type="GO" id="GO:0000139">
    <property type="term" value="C:Golgi membrane"/>
    <property type="evidence" value="ECO:0007669"/>
    <property type="project" value="TreeGrafter"/>
</dbReference>
<evidence type="ECO:0000256" key="9">
    <source>
        <dbReference type="ARBA" id="ARBA00023157"/>
    </source>
</evidence>
<feature type="coiled-coil region" evidence="19">
    <location>
        <begin position="128"/>
        <end position="178"/>
    </location>
</feature>
<evidence type="ECO:0000256" key="15">
    <source>
        <dbReference type="PIRSR" id="PIRSR601382-1"/>
    </source>
</evidence>
<dbReference type="InterPro" id="IPR036026">
    <property type="entry name" value="Seven-hairpin_glycosidases"/>
</dbReference>
<keyword evidence="21" id="KW-1185">Reference proteome</keyword>
<evidence type="ECO:0000256" key="8">
    <source>
        <dbReference type="ARBA" id="ARBA00023136"/>
    </source>
</evidence>
<name>A0A1S3KGM0_LINAN</name>
<evidence type="ECO:0000256" key="13">
    <source>
        <dbReference type="ARBA" id="ARBA00054774"/>
    </source>
</evidence>
<evidence type="ECO:0000256" key="14">
    <source>
        <dbReference type="ARBA" id="ARBA00060399"/>
    </source>
</evidence>
<dbReference type="GO" id="GO:0005509">
    <property type="term" value="F:calcium ion binding"/>
    <property type="evidence" value="ECO:0007669"/>
    <property type="project" value="InterPro"/>
</dbReference>
<evidence type="ECO:0000256" key="2">
    <source>
        <dbReference type="ARBA" id="ARBA00004922"/>
    </source>
</evidence>
<dbReference type="RefSeq" id="XP_013421790.1">
    <property type="nucleotide sequence ID" value="XM_013566336.1"/>
</dbReference>
<reference evidence="22" key="1">
    <citation type="submission" date="2025-08" db="UniProtKB">
        <authorList>
            <consortium name="RefSeq"/>
        </authorList>
    </citation>
    <scope>IDENTIFICATION</scope>
    <source>
        <tissue evidence="22">Gonads</tissue>
    </source>
</reference>
<comment type="cofactor">
    <cofactor evidence="1 16">
        <name>Ca(2+)</name>
        <dbReference type="ChEBI" id="CHEBI:29108"/>
    </cofactor>
</comment>
<dbReference type="Proteomes" id="UP000085678">
    <property type="component" value="Unplaced"/>
</dbReference>
<evidence type="ECO:0000256" key="1">
    <source>
        <dbReference type="ARBA" id="ARBA00001913"/>
    </source>
</evidence>
<keyword evidence="16" id="KW-0479">Metal-binding</keyword>
<keyword evidence="10 18" id="KW-0326">Glycosidase</keyword>
<keyword evidence="7" id="KW-0735">Signal-anchor</keyword>
<comment type="subcellular location">
    <subcellularLocation>
        <location evidence="14">Endomembrane system</location>
        <topology evidence="14">Single-pass type II membrane protein</topology>
    </subcellularLocation>
</comment>
<feature type="disulfide bond" evidence="17">
    <location>
        <begin position="484"/>
        <end position="514"/>
    </location>
</feature>
<evidence type="ECO:0000256" key="7">
    <source>
        <dbReference type="ARBA" id="ARBA00022968"/>
    </source>
</evidence>
<keyword evidence="19" id="KW-0175">Coiled coil</keyword>
<dbReference type="OMA" id="WRMFKNI"/>
<dbReference type="OrthoDB" id="8118055at2759"/>
<feature type="binding site" evidence="16">
    <location>
        <position position="639"/>
    </location>
    <ligand>
        <name>Ca(2+)</name>
        <dbReference type="ChEBI" id="CHEBI:29108"/>
    </ligand>
</feature>
<evidence type="ECO:0000256" key="12">
    <source>
        <dbReference type="ARBA" id="ARBA00048605"/>
    </source>
</evidence>
<gene>
    <name evidence="22" type="primary">LOC106181834</name>
</gene>
<dbReference type="FunFam" id="1.50.10.10:FF:000002">
    <property type="entry name" value="alpha-1,2-Mannosidase"/>
    <property type="match status" value="1"/>
</dbReference>
<dbReference type="KEGG" id="lak:106181834"/>
<dbReference type="PANTHER" id="PTHR11742:SF6">
    <property type="entry name" value="MANNOSYL-OLIGOSACCHARIDE ALPHA-1,2-MANNOSIDASE IA-RELATED"/>
    <property type="match status" value="1"/>
</dbReference>
<dbReference type="InterPro" id="IPR012341">
    <property type="entry name" value="6hp_glycosidase-like_sf"/>
</dbReference>
<evidence type="ECO:0000256" key="4">
    <source>
        <dbReference type="ARBA" id="ARBA00022692"/>
    </source>
</evidence>
<evidence type="ECO:0000256" key="16">
    <source>
        <dbReference type="PIRSR" id="PIRSR601382-2"/>
    </source>
</evidence>
<dbReference type="InterPro" id="IPR001382">
    <property type="entry name" value="Glyco_hydro_47"/>
</dbReference>
<dbReference type="FunCoup" id="A0A1S3KGM0">
    <property type="interactions" value="2046"/>
</dbReference>